<dbReference type="EMBL" id="JAWZSR010000001">
    <property type="protein sequence ID" value="MDX8044720.1"/>
    <property type="molecule type" value="Genomic_DNA"/>
</dbReference>
<sequence>MSQLLNQELKLIIVEGRTDKEKVAKLVDEEVEIVCTNGTINVDRLEHLIENFHMDYRDVFILVDEDSAGKKLRKQLSKELPHAAHIYVDKSYREVAATPESELAVALVSSHIMINPDYL</sequence>
<name>A0ACC6M1G3_9BACI</name>
<evidence type="ECO:0000313" key="1">
    <source>
        <dbReference type="EMBL" id="MDX8044720.1"/>
    </source>
</evidence>
<accession>A0ACC6M1G3</accession>
<reference evidence="1" key="1">
    <citation type="submission" date="2023-11" db="EMBL/GenBank/DDBJ databases">
        <title>Gracilibacillus pellucida a moderately halophilic bacterium isolated from saline soil in Xinjiang province.</title>
        <authorList>
            <person name="Zhang Z."/>
            <person name="Tan F."/>
            <person name="Wang Y."/>
            <person name="Xia M."/>
        </authorList>
    </citation>
    <scope>NUCLEOTIDE SEQUENCE</scope>
    <source>
        <strain evidence="1">S3-1-1</strain>
    </source>
</reference>
<dbReference type="Proteomes" id="UP001277972">
    <property type="component" value="Unassembled WGS sequence"/>
</dbReference>
<protein>
    <submittedName>
        <fullName evidence="1">Toprim domain-containing protein</fullName>
    </submittedName>
</protein>
<evidence type="ECO:0000313" key="2">
    <source>
        <dbReference type="Proteomes" id="UP001277972"/>
    </source>
</evidence>
<comment type="caution">
    <text evidence="1">The sequence shown here is derived from an EMBL/GenBank/DDBJ whole genome shotgun (WGS) entry which is preliminary data.</text>
</comment>
<keyword evidence="2" id="KW-1185">Reference proteome</keyword>
<proteinExistence type="predicted"/>
<gene>
    <name evidence="1" type="ORF">SH601_01865</name>
</gene>
<organism evidence="1 2">
    <name type="scientific">Gracilibacillus pellucidus</name>
    <dbReference type="NCBI Taxonomy" id="3095368"/>
    <lineage>
        <taxon>Bacteria</taxon>
        <taxon>Bacillati</taxon>
        <taxon>Bacillota</taxon>
        <taxon>Bacilli</taxon>
        <taxon>Bacillales</taxon>
        <taxon>Bacillaceae</taxon>
        <taxon>Gracilibacillus</taxon>
    </lineage>
</organism>